<evidence type="ECO:0000313" key="3">
    <source>
        <dbReference type="Proteomes" id="UP001153620"/>
    </source>
</evidence>
<reference evidence="2" key="1">
    <citation type="submission" date="2022-01" db="EMBL/GenBank/DDBJ databases">
        <authorList>
            <person name="King R."/>
        </authorList>
    </citation>
    <scope>NUCLEOTIDE SEQUENCE</scope>
</reference>
<protein>
    <submittedName>
        <fullName evidence="2">Uncharacterized protein</fullName>
    </submittedName>
</protein>
<name>A0A9N9RSC8_9DIPT</name>
<feature type="compositionally biased region" description="Basic and acidic residues" evidence="1">
    <location>
        <begin position="76"/>
        <end position="97"/>
    </location>
</feature>
<gene>
    <name evidence="2" type="ORF">CHIRRI_LOCUS6868</name>
</gene>
<evidence type="ECO:0000256" key="1">
    <source>
        <dbReference type="SAM" id="MobiDB-lite"/>
    </source>
</evidence>
<proteinExistence type="predicted"/>
<organism evidence="2 3">
    <name type="scientific">Chironomus riparius</name>
    <dbReference type="NCBI Taxonomy" id="315576"/>
    <lineage>
        <taxon>Eukaryota</taxon>
        <taxon>Metazoa</taxon>
        <taxon>Ecdysozoa</taxon>
        <taxon>Arthropoda</taxon>
        <taxon>Hexapoda</taxon>
        <taxon>Insecta</taxon>
        <taxon>Pterygota</taxon>
        <taxon>Neoptera</taxon>
        <taxon>Endopterygota</taxon>
        <taxon>Diptera</taxon>
        <taxon>Nematocera</taxon>
        <taxon>Chironomoidea</taxon>
        <taxon>Chironomidae</taxon>
        <taxon>Chironominae</taxon>
        <taxon>Chironomus</taxon>
    </lineage>
</organism>
<keyword evidence="3" id="KW-1185">Reference proteome</keyword>
<dbReference type="AlphaFoldDB" id="A0A9N9RSC8"/>
<sequence>MSNNKRKLSKTVLMMKFMNKTRIQQEQHDDENENIDVLTDQRIKGERHSFFIIEKNWEIIENLKCSRLNYGMSSKKDFSNVQTERTENNYDERDYKEPKKKQIRLVATKQD</sequence>
<dbReference type="Proteomes" id="UP001153620">
    <property type="component" value="Chromosome 2"/>
</dbReference>
<dbReference type="EMBL" id="OU895878">
    <property type="protein sequence ID" value="CAG9803973.1"/>
    <property type="molecule type" value="Genomic_DNA"/>
</dbReference>
<dbReference type="OrthoDB" id="20403at2759"/>
<evidence type="ECO:0000313" key="2">
    <source>
        <dbReference type="EMBL" id="CAG9803973.1"/>
    </source>
</evidence>
<accession>A0A9N9RSC8</accession>
<feature type="region of interest" description="Disordered" evidence="1">
    <location>
        <begin position="76"/>
        <end position="111"/>
    </location>
</feature>
<reference evidence="2" key="2">
    <citation type="submission" date="2022-10" db="EMBL/GenBank/DDBJ databases">
        <authorList>
            <consortium name="ENA_rothamsted_submissions"/>
            <consortium name="culmorum"/>
            <person name="King R."/>
        </authorList>
    </citation>
    <scope>NUCLEOTIDE SEQUENCE</scope>
</reference>